<dbReference type="SUPFAM" id="SSF46955">
    <property type="entry name" value="Putative DNA-binding domain"/>
    <property type="match status" value="1"/>
</dbReference>
<dbReference type="Pfam" id="PF12728">
    <property type="entry name" value="HTH_17"/>
    <property type="match status" value="1"/>
</dbReference>
<proteinExistence type="predicted"/>
<gene>
    <name evidence="3" type="ORF">SAMN05216267_104676</name>
</gene>
<dbReference type="PROSITE" id="PS50937">
    <property type="entry name" value="HTH_MERR_2"/>
    <property type="match status" value="1"/>
</dbReference>
<dbReference type="InterPro" id="IPR041657">
    <property type="entry name" value="HTH_17"/>
</dbReference>
<organism evidence="3 4">
    <name type="scientific">Actinacidiphila rubida</name>
    <dbReference type="NCBI Taxonomy" id="310780"/>
    <lineage>
        <taxon>Bacteria</taxon>
        <taxon>Bacillati</taxon>
        <taxon>Actinomycetota</taxon>
        <taxon>Actinomycetes</taxon>
        <taxon>Kitasatosporales</taxon>
        <taxon>Streptomycetaceae</taxon>
        <taxon>Actinacidiphila</taxon>
    </lineage>
</organism>
<dbReference type="AlphaFoldDB" id="A0A1H8SZ93"/>
<dbReference type="InterPro" id="IPR009061">
    <property type="entry name" value="DNA-bd_dom_put_sf"/>
</dbReference>
<dbReference type="STRING" id="310780.SAMN05216267_104676"/>
<evidence type="ECO:0000256" key="1">
    <source>
        <dbReference type="SAM" id="MobiDB-lite"/>
    </source>
</evidence>
<feature type="domain" description="HTH merR-type" evidence="2">
    <location>
        <begin position="1"/>
        <end position="37"/>
    </location>
</feature>
<dbReference type="Proteomes" id="UP000181951">
    <property type="component" value="Unassembled WGS sequence"/>
</dbReference>
<reference evidence="3 4" key="1">
    <citation type="submission" date="2016-10" db="EMBL/GenBank/DDBJ databases">
        <authorList>
            <person name="de Groot N.N."/>
        </authorList>
    </citation>
    <scope>NUCLEOTIDE SEQUENCE [LARGE SCALE GENOMIC DNA]</scope>
    <source>
        <strain evidence="3 4">CGMCC 4.2026</strain>
    </source>
</reference>
<dbReference type="EMBL" id="FODD01000046">
    <property type="protein sequence ID" value="SEO83952.1"/>
    <property type="molecule type" value="Genomic_DNA"/>
</dbReference>
<evidence type="ECO:0000259" key="2">
    <source>
        <dbReference type="PROSITE" id="PS50937"/>
    </source>
</evidence>
<protein>
    <submittedName>
        <fullName evidence="3">Helix-turn-helix domain-containing protein</fullName>
    </submittedName>
</protein>
<keyword evidence="4" id="KW-1185">Reference proteome</keyword>
<dbReference type="RefSeq" id="WP_245791725.1">
    <property type="nucleotide sequence ID" value="NZ_FODD01000046.1"/>
</dbReference>
<feature type="region of interest" description="Disordered" evidence="1">
    <location>
        <begin position="1"/>
        <end position="78"/>
    </location>
</feature>
<sequence>MTVSEIAEAHGVSRQTVHAYRSRGTFPKPVEGEGSTRPRFREDEVAAFFAANPKRPGRRTDRETTDDGDHMDAEQPPLRAVVTVTVETRPGGEYYDGPDDLARHVKMWIEEGLADRDDITQVTVQPEASDG</sequence>
<feature type="compositionally biased region" description="Basic and acidic residues" evidence="1">
    <location>
        <begin position="58"/>
        <end position="73"/>
    </location>
</feature>
<dbReference type="GO" id="GO:0006355">
    <property type="term" value="P:regulation of DNA-templated transcription"/>
    <property type="evidence" value="ECO:0007669"/>
    <property type="project" value="InterPro"/>
</dbReference>
<dbReference type="Gene3D" id="1.10.10.10">
    <property type="entry name" value="Winged helix-like DNA-binding domain superfamily/Winged helix DNA-binding domain"/>
    <property type="match status" value="1"/>
</dbReference>
<feature type="compositionally biased region" description="Basic and acidic residues" evidence="1">
    <location>
        <begin position="30"/>
        <end position="44"/>
    </location>
</feature>
<evidence type="ECO:0000313" key="3">
    <source>
        <dbReference type="EMBL" id="SEO83952.1"/>
    </source>
</evidence>
<dbReference type="InterPro" id="IPR036388">
    <property type="entry name" value="WH-like_DNA-bd_sf"/>
</dbReference>
<accession>A0A1H8SZ93</accession>
<dbReference type="InterPro" id="IPR000551">
    <property type="entry name" value="MerR-type_HTH_dom"/>
</dbReference>
<name>A0A1H8SZ93_9ACTN</name>
<evidence type="ECO:0000313" key="4">
    <source>
        <dbReference type="Proteomes" id="UP000181951"/>
    </source>
</evidence>
<dbReference type="GO" id="GO:0003677">
    <property type="term" value="F:DNA binding"/>
    <property type="evidence" value="ECO:0007669"/>
    <property type="project" value="InterPro"/>
</dbReference>